<name>A0A6L9L528_9BACT</name>
<proteinExistence type="predicted"/>
<comment type="caution">
    <text evidence="2">The sequence shown here is derived from an EMBL/GenBank/DDBJ whole genome shotgun (WGS) entry which is preliminary data.</text>
</comment>
<dbReference type="PROSITE" id="PS51257">
    <property type="entry name" value="PROKAR_LIPOPROTEIN"/>
    <property type="match status" value="1"/>
</dbReference>
<dbReference type="EMBL" id="JAAFZH010000001">
    <property type="protein sequence ID" value="NDU93963.1"/>
    <property type="molecule type" value="Genomic_DNA"/>
</dbReference>
<evidence type="ECO:0000313" key="2">
    <source>
        <dbReference type="EMBL" id="NDU93963.1"/>
    </source>
</evidence>
<feature type="domain" description="DUF5018" evidence="1">
    <location>
        <begin position="124"/>
        <end position="211"/>
    </location>
</feature>
<dbReference type="Gene3D" id="2.60.40.2340">
    <property type="match status" value="2"/>
</dbReference>
<gene>
    <name evidence="2" type="ORF">GK108_03685</name>
</gene>
<sequence>MKPLHSPLSILFCLLLVWVVSCKKEDPPAAPAKSSEKSMTSFVFSALSPAVTGTITSNAISATVTSGTDLTKLVPTIAISAKATVSPASGVAQDFTNPVPYSVTAEDGTKQTYTVTVTKLAAPKSSAKNILTVSFDKTSPVVKATVDTTAKTVTALLPAGTDVTKLVPTITLSDKATVSPASGVAQDFTKDVTYAVTAEDGSTKAFTMKAATDSYYFANIRMTVNEDKGIRSLNDSCLLNLRTGQVYMLKDGAANAANVDFILNQYCDIELYSPAAVIYCGVSCGVGRVNEIIVGQKWASYRKGFVDNVSANQVKVGDSGYGQIAASEWNNLNFAADITKQFSVGRALALEKLDDTDVYLKGHTKLAGSDKFDCVPAIPYDQMLYRFLTQEGKKGLMRINKHGKTANGGYYAIIDIKIEK</sequence>
<organism evidence="2 3">
    <name type="scientific">Spirosoma terrae</name>
    <dbReference type="NCBI Taxonomy" id="1968276"/>
    <lineage>
        <taxon>Bacteria</taxon>
        <taxon>Pseudomonadati</taxon>
        <taxon>Bacteroidota</taxon>
        <taxon>Cytophagia</taxon>
        <taxon>Cytophagales</taxon>
        <taxon>Cytophagaceae</taxon>
        <taxon>Spirosoma</taxon>
    </lineage>
</organism>
<accession>A0A6L9L528</accession>
<feature type="domain" description="DUF5018" evidence="1">
    <location>
        <begin position="32"/>
        <end position="117"/>
    </location>
</feature>
<dbReference type="InterPro" id="IPR032186">
    <property type="entry name" value="DUF5018"/>
</dbReference>
<dbReference type="RefSeq" id="WP_163942924.1">
    <property type="nucleotide sequence ID" value="NZ_JAAFZH010000001.1"/>
</dbReference>
<keyword evidence="3" id="KW-1185">Reference proteome</keyword>
<reference evidence="2 3" key="1">
    <citation type="submission" date="2020-02" db="EMBL/GenBank/DDBJ databases">
        <title>Draft genome sequence of two Spirosoma agri KCTC 52727 and Spirosoma terrae KCTC 52035.</title>
        <authorList>
            <person name="Rojas J."/>
            <person name="Ambika Manirajan B."/>
            <person name="Suarez C."/>
            <person name="Ratering S."/>
            <person name="Schnell S."/>
        </authorList>
    </citation>
    <scope>NUCLEOTIDE SEQUENCE [LARGE SCALE GENOMIC DNA]</scope>
    <source>
        <strain evidence="2 3">KCTC 52035</strain>
    </source>
</reference>
<dbReference type="Proteomes" id="UP000474175">
    <property type="component" value="Unassembled WGS sequence"/>
</dbReference>
<dbReference type="Pfam" id="PF16410">
    <property type="entry name" value="DUF5018"/>
    <property type="match status" value="2"/>
</dbReference>
<evidence type="ECO:0000259" key="1">
    <source>
        <dbReference type="Pfam" id="PF16410"/>
    </source>
</evidence>
<evidence type="ECO:0000313" key="3">
    <source>
        <dbReference type="Proteomes" id="UP000474175"/>
    </source>
</evidence>
<protein>
    <submittedName>
        <fullName evidence="2">DUF5018 domain-containing protein</fullName>
    </submittedName>
</protein>
<dbReference type="AlphaFoldDB" id="A0A6L9L528"/>